<dbReference type="Pfam" id="PF00133">
    <property type="entry name" value="tRNA-synt_1"/>
    <property type="match status" value="1"/>
</dbReference>
<keyword evidence="4" id="KW-0648">Protein biosynthesis</keyword>
<evidence type="ECO:0000256" key="2">
    <source>
        <dbReference type="ARBA" id="ARBA00022741"/>
    </source>
</evidence>
<dbReference type="GO" id="GO:0005739">
    <property type="term" value="C:mitochondrion"/>
    <property type="evidence" value="ECO:0007669"/>
    <property type="project" value="TreeGrafter"/>
</dbReference>
<dbReference type="GO" id="GO:0032543">
    <property type="term" value="P:mitochondrial translation"/>
    <property type="evidence" value="ECO:0007669"/>
    <property type="project" value="TreeGrafter"/>
</dbReference>
<accession>U9T4B2</accession>
<dbReference type="Gene3D" id="1.10.730.20">
    <property type="match status" value="1"/>
</dbReference>
<protein>
    <recommendedName>
        <fullName evidence="6">Aminoacyl-tRNA synthetase class Ia domain-containing protein</fullName>
    </recommendedName>
</protein>
<proteinExistence type="predicted"/>
<dbReference type="GO" id="GO:0005524">
    <property type="term" value="F:ATP binding"/>
    <property type="evidence" value="ECO:0007669"/>
    <property type="project" value="UniProtKB-KW"/>
</dbReference>
<reference evidence="7" key="1">
    <citation type="submission" date="2013-07" db="EMBL/GenBank/DDBJ databases">
        <title>The genome of an arbuscular mycorrhizal fungus provides insights into the evolution of the oldest plant symbiosis.</title>
        <authorList>
            <consortium name="DOE Joint Genome Institute"/>
            <person name="Tisserant E."/>
            <person name="Malbreil M."/>
            <person name="Kuo A."/>
            <person name="Kohler A."/>
            <person name="Symeonidi A."/>
            <person name="Balestrini R."/>
            <person name="Charron P."/>
            <person name="Duensing N."/>
            <person name="Frei-dit-Frey N."/>
            <person name="Gianinazzi-Pearson V."/>
            <person name="Gilbert B."/>
            <person name="Handa Y."/>
            <person name="Hijri M."/>
            <person name="Kaul R."/>
            <person name="Kawaguchi M."/>
            <person name="Krajinski F."/>
            <person name="Lammers P."/>
            <person name="Lapierre D."/>
            <person name="Masclaux F.G."/>
            <person name="Murat C."/>
            <person name="Morin E."/>
            <person name="Ndikumana S."/>
            <person name="Pagni M."/>
            <person name="Petitpierre D."/>
            <person name="Requena N."/>
            <person name="Rosikiewicz P."/>
            <person name="Riley R."/>
            <person name="Saito K."/>
            <person name="San Clemente H."/>
            <person name="Shapiro H."/>
            <person name="van Tuinen D."/>
            <person name="Becard G."/>
            <person name="Bonfante P."/>
            <person name="Paszkowski U."/>
            <person name="Shachar-Hill Y."/>
            <person name="Young J.P."/>
            <person name="Sanders I.R."/>
            <person name="Henrissat B."/>
            <person name="Rensing S.A."/>
            <person name="Grigoriev I.V."/>
            <person name="Corradi N."/>
            <person name="Roux C."/>
            <person name="Martin F."/>
        </authorList>
    </citation>
    <scope>NUCLEOTIDE SEQUENCE</scope>
    <source>
        <strain evidence="7">DAOM 197198</strain>
    </source>
</reference>
<evidence type="ECO:0000256" key="3">
    <source>
        <dbReference type="ARBA" id="ARBA00022840"/>
    </source>
</evidence>
<dbReference type="PANTHER" id="PTHR42765">
    <property type="entry name" value="SOLEUCYL-TRNA SYNTHETASE"/>
    <property type="match status" value="1"/>
</dbReference>
<dbReference type="PANTHER" id="PTHR42765:SF1">
    <property type="entry name" value="ISOLEUCINE--TRNA LIGASE, MITOCHONDRIAL"/>
    <property type="match status" value="1"/>
</dbReference>
<evidence type="ECO:0000256" key="5">
    <source>
        <dbReference type="ARBA" id="ARBA00023146"/>
    </source>
</evidence>
<keyword evidence="1" id="KW-0436">Ligase</keyword>
<keyword evidence="5" id="KW-0030">Aminoacyl-tRNA synthetase</keyword>
<evidence type="ECO:0000256" key="1">
    <source>
        <dbReference type="ARBA" id="ARBA00022598"/>
    </source>
</evidence>
<dbReference type="GO" id="GO:0006428">
    <property type="term" value="P:isoleucyl-tRNA aminoacylation"/>
    <property type="evidence" value="ECO:0007669"/>
    <property type="project" value="TreeGrafter"/>
</dbReference>
<evidence type="ECO:0000256" key="4">
    <source>
        <dbReference type="ARBA" id="ARBA00022917"/>
    </source>
</evidence>
<dbReference type="InterPro" id="IPR009080">
    <property type="entry name" value="tRNAsynth_Ia_anticodon-bd"/>
</dbReference>
<evidence type="ECO:0000259" key="6">
    <source>
        <dbReference type="Pfam" id="PF00133"/>
    </source>
</evidence>
<gene>
    <name evidence="7" type="ORF">GLOINDRAFT_6719</name>
</gene>
<dbReference type="eggNOG" id="KOG0433">
    <property type="taxonomic scope" value="Eukaryota"/>
</dbReference>
<dbReference type="InterPro" id="IPR014729">
    <property type="entry name" value="Rossmann-like_a/b/a_fold"/>
</dbReference>
<dbReference type="InterPro" id="IPR050081">
    <property type="entry name" value="Ile-tRNA_ligase"/>
</dbReference>
<dbReference type="InterPro" id="IPR002300">
    <property type="entry name" value="aa-tRNA-synth_Ia"/>
</dbReference>
<sequence length="155" mass="18411">MDNVWFDSDFYLKQTKKRISRQFQIYIWKEVISIMNVTINDKALYSTLITHGFVMDEQSKKMSKSLGNNKPVYGVDVLRLWVASLDVNDVNIVKNIMSQVGKNIQKYRNTARFMLGNLNNFKYNQLVEYEELDLIDKYMLHETYNLGKNIKIFYL</sequence>
<dbReference type="GO" id="GO:0004822">
    <property type="term" value="F:isoleucine-tRNA ligase activity"/>
    <property type="evidence" value="ECO:0007669"/>
    <property type="project" value="TreeGrafter"/>
</dbReference>
<name>U9T4B2_RHIID</name>
<dbReference type="Gene3D" id="3.40.50.620">
    <property type="entry name" value="HUPs"/>
    <property type="match status" value="1"/>
</dbReference>
<evidence type="ECO:0000313" key="7">
    <source>
        <dbReference type="EMBL" id="ESA02222.1"/>
    </source>
</evidence>
<feature type="domain" description="Aminoacyl-tRNA synthetase class Ia" evidence="6">
    <location>
        <begin position="24"/>
        <end position="87"/>
    </location>
</feature>
<dbReference type="EMBL" id="KI295870">
    <property type="protein sequence ID" value="ESA02222.1"/>
    <property type="molecule type" value="Genomic_DNA"/>
</dbReference>
<keyword evidence="2" id="KW-0547">Nucleotide-binding</keyword>
<dbReference type="HOGENOM" id="CLU_1696438_0_0_1"/>
<dbReference type="SUPFAM" id="SSF52374">
    <property type="entry name" value="Nucleotidylyl transferase"/>
    <property type="match status" value="1"/>
</dbReference>
<keyword evidence="3" id="KW-0067">ATP-binding</keyword>
<dbReference type="SUPFAM" id="SSF47323">
    <property type="entry name" value="Anticodon-binding domain of a subclass of class I aminoacyl-tRNA synthetases"/>
    <property type="match status" value="1"/>
</dbReference>
<dbReference type="AlphaFoldDB" id="U9T4B2"/>
<organism evidence="7">
    <name type="scientific">Rhizophagus irregularis (strain DAOM 181602 / DAOM 197198 / MUCL 43194)</name>
    <name type="common">Arbuscular mycorrhizal fungus</name>
    <name type="synonym">Glomus intraradices</name>
    <dbReference type="NCBI Taxonomy" id="747089"/>
    <lineage>
        <taxon>Eukaryota</taxon>
        <taxon>Fungi</taxon>
        <taxon>Fungi incertae sedis</taxon>
        <taxon>Mucoromycota</taxon>
        <taxon>Glomeromycotina</taxon>
        <taxon>Glomeromycetes</taxon>
        <taxon>Glomerales</taxon>
        <taxon>Glomeraceae</taxon>
        <taxon>Rhizophagus</taxon>
    </lineage>
</organism>